<keyword evidence="3" id="KW-0408">Iron</keyword>
<dbReference type="InterPro" id="IPR009056">
    <property type="entry name" value="Cyt_c-like_dom"/>
</dbReference>
<dbReference type="Pfam" id="PF07627">
    <property type="entry name" value="PSCyt3"/>
    <property type="match status" value="1"/>
</dbReference>
<accession>A0A382AA93</accession>
<dbReference type="InterPro" id="IPR011429">
    <property type="entry name" value="Cyt_c_Planctomycete-type"/>
</dbReference>
<evidence type="ECO:0000256" key="1">
    <source>
        <dbReference type="ARBA" id="ARBA00022617"/>
    </source>
</evidence>
<keyword evidence="2" id="KW-0479">Metal-binding</keyword>
<organism evidence="5">
    <name type="scientific">marine metagenome</name>
    <dbReference type="NCBI Taxonomy" id="408172"/>
    <lineage>
        <taxon>unclassified sequences</taxon>
        <taxon>metagenomes</taxon>
        <taxon>ecological metagenomes</taxon>
    </lineage>
</organism>
<dbReference type="InterPro" id="IPR013039">
    <property type="entry name" value="DUF1588"/>
</dbReference>
<feature type="domain" description="Cytochrome c" evidence="4">
    <location>
        <begin position="28"/>
        <end position="116"/>
    </location>
</feature>
<evidence type="ECO:0000256" key="2">
    <source>
        <dbReference type="ARBA" id="ARBA00022723"/>
    </source>
</evidence>
<evidence type="ECO:0000313" key="5">
    <source>
        <dbReference type="EMBL" id="SVA98161.1"/>
    </source>
</evidence>
<evidence type="ECO:0000256" key="3">
    <source>
        <dbReference type="ARBA" id="ARBA00023004"/>
    </source>
</evidence>
<dbReference type="Pfam" id="PF07635">
    <property type="entry name" value="PSCyt1"/>
    <property type="match status" value="1"/>
</dbReference>
<dbReference type="Pfam" id="PF07631">
    <property type="entry name" value="PSD4"/>
    <property type="match status" value="1"/>
</dbReference>
<name>A0A382AA93_9ZZZZ</name>
<dbReference type="GO" id="GO:0009055">
    <property type="term" value="F:electron transfer activity"/>
    <property type="evidence" value="ECO:0007669"/>
    <property type="project" value="InterPro"/>
</dbReference>
<dbReference type="SUPFAM" id="SSF46626">
    <property type="entry name" value="Cytochrome c"/>
    <property type="match status" value="1"/>
</dbReference>
<dbReference type="AlphaFoldDB" id="A0A382AA93"/>
<keyword evidence="1" id="KW-0349">Heme</keyword>
<feature type="non-terminal residue" evidence="5">
    <location>
        <position position="538"/>
    </location>
</feature>
<dbReference type="PROSITE" id="PS51007">
    <property type="entry name" value="CYTC"/>
    <property type="match status" value="1"/>
</dbReference>
<protein>
    <recommendedName>
        <fullName evidence="4">Cytochrome c domain-containing protein</fullName>
    </recommendedName>
</protein>
<reference evidence="5" key="1">
    <citation type="submission" date="2018-05" db="EMBL/GenBank/DDBJ databases">
        <authorList>
            <person name="Lanie J.A."/>
            <person name="Ng W.-L."/>
            <person name="Kazmierczak K.M."/>
            <person name="Andrzejewski T.M."/>
            <person name="Davidsen T.M."/>
            <person name="Wayne K.J."/>
            <person name="Tettelin H."/>
            <person name="Glass J.I."/>
            <person name="Rusch D."/>
            <person name="Podicherti R."/>
            <person name="Tsui H.-C.T."/>
            <person name="Winkler M.E."/>
        </authorList>
    </citation>
    <scope>NUCLEOTIDE SEQUENCE</scope>
</reference>
<gene>
    <name evidence="5" type="ORF">METZ01_LOCUS151015</name>
</gene>
<dbReference type="GO" id="GO:0020037">
    <property type="term" value="F:heme binding"/>
    <property type="evidence" value="ECO:0007669"/>
    <property type="project" value="InterPro"/>
</dbReference>
<dbReference type="Gene3D" id="1.10.760.10">
    <property type="entry name" value="Cytochrome c-like domain"/>
    <property type="match status" value="1"/>
</dbReference>
<dbReference type="InterPro" id="IPR013042">
    <property type="entry name" value="DUF1592"/>
</dbReference>
<dbReference type="EMBL" id="UINC01024474">
    <property type="protein sequence ID" value="SVA98161.1"/>
    <property type="molecule type" value="Genomic_DNA"/>
</dbReference>
<sequence length="538" mass="61039">MSLCGLALAADGKKEAARKATLEAADKKASAENMAAYKDEVRPFLEKHCIGCHGPKKLKGDLALDLLDPDMKESTSAARWAVVRDQLENGDMPPDDKPQPPPEQSDKVLAWIKAEMRRSRRNFSERMQQISGNKVQHDLLFDSNQAARLMIAPRIRRHSVELYETFRREQAKGFENLVGNPFTPDPRFLFRDMGAPHMDVPTTSQLIRNALTILERQTGHTIEKGELKPVIGAKKEYLPFVDPKQPLDEAAMTKAIGMQFKRVLEREPSAGEQARFLALMQKTVKDAGRVAGVRYTLAAVYLVPDAIFRWELGGKADDEGKARLRPSEIADGLAFALTDDRPPSWLIKDAEAGKLDTDKGVAEAVKKMFADEKLRKPRILRFFHEFFEYPKAIEVFKNREDFSHHKARVLVSDTDNLIRWILKKDKEVLRELLTTNRSYVNTRYDPNKKRIVQYEGKGLLHTSYSLPPDWKWSGEQPIEMPGNTRAGILTQPAWLVAWSVNQDNHAILRGKWIRERLLGNVVPDIPITVDAQLPEAPE</sequence>
<dbReference type="GO" id="GO:0046872">
    <property type="term" value="F:metal ion binding"/>
    <property type="evidence" value="ECO:0007669"/>
    <property type="project" value="UniProtKB-KW"/>
</dbReference>
<evidence type="ECO:0000259" key="4">
    <source>
        <dbReference type="PROSITE" id="PS51007"/>
    </source>
</evidence>
<proteinExistence type="predicted"/>
<dbReference type="InterPro" id="IPR036909">
    <property type="entry name" value="Cyt_c-like_dom_sf"/>
</dbReference>